<evidence type="ECO:0000256" key="3">
    <source>
        <dbReference type="ARBA" id="ARBA00022679"/>
    </source>
</evidence>
<evidence type="ECO:0000313" key="11">
    <source>
        <dbReference type="Proteomes" id="UP000628854"/>
    </source>
</evidence>
<accession>A0ABQ1JZC0</accession>
<dbReference type="PANTHER" id="PTHR43867">
    <property type="entry name" value="CELLULOSE SYNTHASE CATALYTIC SUBUNIT A [UDP-FORMING]"/>
    <property type="match status" value="1"/>
</dbReference>
<proteinExistence type="predicted"/>
<dbReference type="InterPro" id="IPR050321">
    <property type="entry name" value="Glycosyltr_2/OpgH_subfam"/>
</dbReference>
<feature type="compositionally biased region" description="Low complexity" evidence="7">
    <location>
        <begin position="470"/>
        <end position="487"/>
    </location>
</feature>
<dbReference type="Gene3D" id="3.90.550.10">
    <property type="entry name" value="Spore Coat Polysaccharide Biosynthesis Protein SpsA, Chain A"/>
    <property type="match status" value="1"/>
</dbReference>
<evidence type="ECO:0000256" key="8">
    <source>
        <dbReference type="SAM" id="Phobius"/>
    </source>
</evidence>
<evidence type="ECO:0000256" key="4">
    <source>
        <dbReference type="ARBA" id="ARBA00022692"/>
    </source>
</evidence>
<name>A0ABQ1JZC0_9PROT</name>
<dbReference type="InterPro" id="IPR029044">
    <property type="entry name" value="Nucleotide-diphossugar_trans"/>
</dbReference>
<gene>
    <name evidence="10" type="ORF">GCM10011503_29030</name>
</gene>
<comment type="caution">
    <text evidence="10">The sequence shown here is derived from an EMBL/GenBank/DDBJ whole genome shotgun (WGS) entry which is preliminary data.</text>
</comment>
<evidence type="ECO:0000256" key="5">
    <source>
        <dbReference type="ARBA" id="ARBA00022989"/>
    </source>
</evidence>
<keyword evidence="11" id="KW-1185">Reference proteome</keyword>
<keyword evidence="2" id="KW-0328">Glycosyltransferase</keyword>
<dbReference type="SUPFAM" id="SSF53448">
    <property type="entry name" value="Nucleotide-diphospho-sugar transferases"/>
    <property type="match status" value="1"/>
</dbReference>
<protein>
    <recommendedName>
        <fullName evidence="9">Glycosyltransferase 2-like domain-containing protein</fullName>
    </recommendedName>
</protein>
<reference evidence="11" key="1">
    <citation type="journal article" date="2019" name="Int. J. Syst. Evol. Microbiol.">
        <title>The Global Catalogue of Microorganisms (GCM) 10K type strain sequencing project: providing services to taxonomists for standard genome sequencing and annotation.</title>
        <authorList>
            <consortium name="The Broad Institute Genomics Platform"/>
            <consortium name="The Broad Institute Genome Sequencing Center for Infectious Disease"/>
            <person name="Wu L."/>
            <person name="Ma J."/>
        </authorList>
    </citation>
    <scope>NUCLEOTIDE SEQUENCE [LARGE SCALE GENOMIC DNA]</scope>
    <source>
        <strain evidence="11">CGMCC 1.15928</strain>
    </source>
</reference>
<feature type="transmembrane region" description="Helical" evidence="8">
    <location>
        <begin position="397"/>
        <end position="416"/>
    </location>
</feature>
<evidence type="ECO:0000259" key="9">
    <source>
        <dbReference type="Pfam" id="PF13632"/>
    </source>
</evidence>
<evidence type="ECO:0000256" key="1">
    <source>
        <dbReference type="ARBA" id="ARBA00004141"/>
    </source>
</evidence>
<comment type="subcellular location">
    <subcellularLocation>
        <location evidence="1">Membrane</location>
        <topology evidence="1">Multi-pass membrane protein</topology>
    </subcellularLocation>
</comment>
<keyword evidence="4 8" id="KW-0812">Transmembrane</keyword>
<dbReference type="EMBL" id="BMKF01000002">
    <property type="protein sequence ID" value="GGB78403.1"/>
    <property type="molecule type" value="Genomic_DNA"/>
</dbReference>
<dbReference type="Pfam" id="PF13632">
    <property type="entry name" value="Glyco_trans_2_3"/>
    <property type="match status" value="1"/>
</dbReference>
<feature type="domain" description="Glycosyltransferase 2-like" evidence="9">
    <location>
        <begin position="194"/>
        <end position="376"/>
    </location>
</feature>
<evidence type="ECO:0000256" key="7">
    <source>
        <dbReference type="SAM" id="MobiDB-lite"/>
    </source>
</evidence>
<evidence type="ECO:0000256" key="2">
    <source>
        <dbReference type="ARBA" id="ARBA00022676"/>
    </source>
</evidence>
<evidence type="ECO:0000256" key="6">
    <source>
        <dbReference type="ARBA" id="ARBA00023136"/>
    </source>
</evidence>
<feature type="transmembrane region" description="Helical" evidence="8">
    <location>
        <begin position="359"/>
        <end position="385"/>
    </location>
</feature>
<dbReference type="InterPro" id="IPR001173">
    <property type="entry name" value="Glyco_trans_2-like"/>
</dbReference>
<feature type="transmembrane region" description="Helical" evidence="8">
    <location>
        <begin position="64"/>
        <end position="90"/>
    </location>
</feature>
<dbReference type="Proteomes" id="UP000628854">
    <property type="component" value="Unassembled WGS sequence"/>
</dbReference>
<dbReference type="PANTHER" id="PTHR43867:SF2">
    <property type="entry name" value="CELLULOSE SYNTHASE CATALYTIC SUBUNIT A [UDP-FORMING]"/>
    <property type="match status" value="1"/>
</dbReference>
<evidence type="ECO:0000313" key="10">
    <source>
        <dbReference type="EMBL" id="GGB78403.1"/>
    </source>
</evidence>
<keyword evidence="6 8" id="KW-0472">Membrane</keyword>
<sequence length="487" mass="53544">MPEAVPEPEVPPGTVREALSQSMILPPSLSAEKLFTPLQAMIALFLVVALLAGAIWQADLTLTAFWVFAYAVFAMVIFWRFILTLMGVWLRFSRKATLPDALRDDLPVYSVLVALRHEAAMVDQLARNLSALDWPRHKLDIILLVEADDHDTREAALRSALPDGARVLTVPAGDPMTKPRALNYGLAFATGEFVTIYDAEDRPDPGQLKDALRAFDRHGPQAICAQAPLVSTNPSAGFLAAHWALEYAVQFGLFVPAVAKIWHPVMLGGTSNHFRRRDLIAMGAWDAWNVTEDADLGLRIARMGGRTAFIHSPTHEQGPTRFPAWLGQRSRWIKGFMQTLIVVMRNPVRLMSELGLLRWITLNLMLGGALLSALLHGPMTLIVVLGLVVPELSPDPYSLGLFGTGYVCALLADLAAPGRWSVSRFMALVTRPLYWPLHTLAAVRAVFGLAVRPSFWAKTPHQPEPLEHVSAWPPGSSLSSPSSCSER</sequence>
<organism evidence="10 11">
    <name type="scientific">Henriciella pelagia</name>
    <dbReference type="NCBI Taxonomy" id="1977912"/>
    <lineage>
        <taxon>Bacteria</taxon>
        <taxon>Pseudomonadati</taxon>
        <taxon>Pseudomonadota</taxon>
        <taxon>Alphaproteobacteria</taxon>
        <taxon>Hyphomonadales</taxon>
        <taxon>Hyphomonadaceae</taxon>
        <taxon>Henriciella</taxon>
    </lineage>
</organism>
<keyword evidence="5 8" id="KW-1133">Transmembrane helix</keyword>
<feature type="region of interest" description="Disordered" evidence="7">
    <location>
        <begin position="467"/>
        <end position="487"/>
    </location>
</feature>
<feature type="transmembrane region" description="Helical" evidence="8">
    <location>
        <begin position="38"/>
        <end position="58"/>
    </location>
</feature>
<keyword evidence="3" id="KW-0808">Transferase</keyword>